<feature type="region of interest" description="Disordered" evidence="2">
    <location>
        <begin position="188"/>
        <end position="207"/>
    </location>
</feature>
<dbReference type="Proteomes" id="UP001234178">
    <property type="component" value="Unassembled WGS sequence"/>
</dbReference>
<evidence type="ECO:0000256" key="2">
    <source>
        <dbReference type="SAM" id="MobiDB-lite"/>
    </source>
</evidence>
<organism evidence="3 4">
    <name type="scientific">Daphnia magna</name>
    <dbReference type="NCBI Taxonomy" id="35525"/>
    <lineage>
        <taxon>Eukaryota</taxon>
        <taxon>Metazoa</taxon>
        <taxon>Ecdysozoa</taxon>
        <taxon>Arthropoda</taxon>
        <taxon>Crustacea</taxon>
        <taxon>Branchiopoda</taxon>
        <taxon>Diplostraca</taxon>
        <taxon>Cladocera</taxon>
        <taxon>Anomopoda</taxon>
        <taxon>Daphniidae</taxon>
        <taxon>Daphnia</taxon>
    </lineage>
</organism>
<name>A0ABR0A0Q5_9CRUS</name>
<proteinExistence type="predicted"/>
<gene>
    <name evidence="3" type="ORF">OUZ56_000777</name>
</gene>
<comment type="caution">
    <text evidence="3">The sequence shown here is derived from an EMBL/GenBank/DDBJ whole genome shotgun (WGS) entry which is preliminary data.</text>
</comment>
<evidence type="ECO:0000313" key="3">
    <source>
        <dbReference type="EMBL" id="KAK4018732.1"/>
    </source>
</evidence>
<evidence type="ECO:0000256" key="1">
    <source>
        <dbReference type="SAM" id="Coils"/>
    </source>
</evidence>
<sequence length="207" mass="22994">MGWPRLDILYRRHVIATKEQVRVIWLSTMDDERRGANLLAGLQVDDIWRLIKFLCPHPGPVVRPPVDAGPLGKSRKPDAINSRHSESVKSVVAYTTTETDFLLFAIDLAGGVGNRSTSPGTSRDLVVLEPPIMKTLPPADALVAEINRLRERLLMLESENTSLSAKLNRQQWEVENRLAEIEMQICGAGSPADSATDDNERNFESAI</sequence>
<dbReference type="EMBL" id="JAOYFB010000036">
    <property type="protein sequence ID" value="KAK4018732.1"/>
    <property type="molecule type" value="Genomic_DNA"/>
</dbReference>
<accession>A0ABR0A0Q5</accession>
<keyword evidence="4" id="KW-1185">Reference proteome</keyword>
<feature type="coiled-coil region" evidence="1">
    <location>
        <begin position="139"/>
        <end position="166"/>
    </location>
</feature>
<keyword evidence="1" id="KW-0175">Coiled coil</keyword>
<evidence type="ECO:0000313" key="4">
    <source>
        <dbReference type="Proteomes" id="UP001234178"/>
    </source>
</evidence>
<reference evidence="3 4" key="1">
    <citation type="journal article" date="2023" name="Nucleic Acids Res.">
        <title>The hologenome of Daphnia magna reveals possible DNA methylation and microbiome-mediated evolution of the host genome.</title>
        <authorList>
            <person name="Chaturvedi A."/>
            <person name="Li X."/>
            <person name="Dhandapani V."/>
            <person name="Marshall H."/>
            <person name="Kissane S."/>
            <person name="Cuenca-Cambronero M."/>
            <person name="Asole G."/>
            <person name="Calvet F."/>
            <person name="Ruiz-Romero M."/>
            <person name="Marangio P."/>
            <person name="Guigo R."/>
            <person name="Rago D."/>
            <person name="Mirbahai L."/>
            <person name="Eastwood N."/>
            <person name="Colbourne J.K."/>
            <person name="Zhou J."/>
            <person name="Mallon E."/>
            <person name="Orsini L."/>
        </authorList>
    </citation>
    <scope>NUCLEOTIDE SEQUENCE [LARGE SCALE GENOMIC DNA]</scope>
    <source>
        <strain evidence="3">LRV0_1</strain>
    </source>
</reference>
<protein>
    <submittedName>
        <fullName evidence="3">Uncharacterized protein</fullName>
    </submittedName>
</protein>
<feature type="compositionally biased region" description="Basic and acidic residues" evidence="2">
    <location>
        <begin position="198"/>
        <end position="207"/>
    </location>
</feature>